<evidence type="ECO:0000256" key="1">
    <source>
        <dbReference type="SAM" id="SignalP"/>
    </source>
</evidence>
<accession>A0A914DQG7</accession>
<feature type="signal peptide" evidence="1">
    <location>
        <begin position="1"/>
        <end position="18"/>
    </location>
</feature>
<dbReference type="WBParaSite" id="ACRNAN_scaffold331.g11251.t1">
    <property type="protein sequence ID" value="ACRNAN_scaffold331.g11251.t1"/>
    <property type="gene ID" value="ACRNAN_scaffold331.g11251"/>
</dbReference>
<reference evidence="3" key="1">
    <citation type="submission" date="2022-11" db="UniProtKB">
        <authorList>
            <consortium name="WormBaseParasite"/>
        </authorList>
    </citation>
    <scope>IDENTIFICATION</scope>
</reference>
<dbReference type="AlphaFoldDB" id="A0A914DQG7"/>
<sequence length="83" mass="9658">MLYYFLICLSFLIILNNGAVIKVELNRRILKNNQLNRIERPRNKRSSFGTEDRKMVQLGNQFFGNINDMMYTAKIGIGTPGKF</sequence>
<keyword evidence="2" id="KW-1185">Reference proteome</keyword>
<feature type="chain" id="PRO_5037111421" evidence="1">
    <location>
        <begin position="19"/>
        <end position="83"/>
    </location>
</feature>
<proteinExistence type="predicted"/>
<evidence type="ECO:0000313" key="3">
    <source>
        <dbReference type="WBParaSite" id="ACRNAN_scaffold331.g11251.t1"/>
    </source>
</evidence>
<protein>
    <submittedName>
        <fullName evidence="3">Uncharacterized protein</fullName>
    </submittedName>
</protein>
<evidence type="ECO:0000313" key="2">
    <source>
        <dbReference type="Proteomes" id="UP000887540"/>
    </source>
</evidence>
<name>A0A914DQG7_9BILA</name>
<organism evidence="2 3">
    <name type="scientific">Acrobeloides nanus</name>
    <dbReference type="NCBI Taxonomy" id="290746"/>
    <lineage>
        <taxon>Eukaryota</taxon>
        <taxon>Metazoa</taxon>
        <taxon>Ecdysozoa</taxon>
        <taxon>Nematoda</taxon>
        <taxon>Chromadorea</taxon>
        <taxon>Rhabditida</taxon>
        <taxon>Tylenchina</taxon>
        <taxon>Cephalobomorpha</taxon>
        <taxon>Cephaloboidea</taxon>
        <taxon>Cephalobidae</taxon>
        <taxon>Acrobeloides</taxon>
    </lineage>
</organism>
<keyword evidence="1" id="KW-0732">Signal</keyword>
<dbReference type="Proteomes" id="UP000887540">
    <property type="component" value="Unplaced"/>
</dbReference>